<dbReference type="InterPro" id="IPR021174">
    <property type="entry name" value="UCP037139"/>
</dbReference>
<dbReference type="RefSeq" id="WP_108179258.1">
    <property type="nucleotide sequence ID" value="NZ_PZZL01000011.1"/>
</dbReference>
<evidence type="ECO:0000313" key="3">
    <source>
        <dbReference type="EMBL" id="PTM51143.1"/>
    </source>
</evidence>
<dbReference type="CDD" id="cd08545">
    <property type="entry name" value="YcnI_like"/>
    <property type="match status" value="1"/>
</dbReference>
<gene>
    <name evidence="3" type="ORF">C8P69_11171</name>
</gene>
<dbReference type="Pfam" id="PF04314">
    <property type="entry name" value="PCuAC"/>
    <property type="match status" value="1"/>
</dbReference>
<organism evidence="3 4">
    <name type="scientific">Phreatobacter oligotrophus</name>
    <dbReference type="NCBI Taxonomy" id="1122261"/>
    <lineage>
        <taxon>Bacteria</taxon>
        <taxon>Pseudomonadati</taxon>
        <taxon>Pseudomonadota</taxon>
        <taxon>Alphaproteobacteria</taxon>
        <taxon>Hyphomicrobiales</taxon>
        <taxon>Phreatobacteraceae</taxon>
        <taxon>Phreatobacter</taxon>
    </lineage>
</organism>
<feature type="chain" id="PRO_5015445397" description="YncI copper-binding domain-containing protein" evidence="1">
    <location>
        <begin position="21"/>
        <end position="312"/>
    </location>
</feature>
<dbReference type="InterPro" id="IPR058248">
    <property type="entry name" value="Lxx211020-like"/>
</dbReference>
<keyword evidence="1" id="KW-0732">Signal</keyword>
<evidence type="ECO:0000256" key="1">
    <source>
        <dbReference type="SAM" id="SignalP"/>
    </source>
</evidence>
<proteinExistence type="predicted"/>
<evidence type="ECO:0000313" key="4">
    <source>
        <dbReference type="Proteomes" id="UP000241808"/>
    </source>
</evidence>
<dbReference type="OrthoDB" id="9796962at2"/>
<evidence type="ECO:0000259" key="2">
    <source>
        <dbReference type="Pfam" id="PF07987"/>
    </source>
</evidence>
<name>A0A2T4YXR7_9HYPH</name>
<accession>A0A2T4YXR7</accession>
<sequence length="312" mass="32473">MSRLFPAALLALIVTSPATAHITLETGSTAPGSYKAVLRVPHGCGTQATTGITVTIPEGVHSVKPQPKPGWTLATTVRPYQRTYTNHGREVRQGVQEIRWSGGSLPNEHYDEFVFIGQIDASLATAGTVHFPVVQTCAGGEHRWTEIPAAGSQARLASPAPSLRIVAAAAPAPATVQHGALRIGQAWTRATPGGARVAGGYLTVTNTGTTPDRLVGGAAAFAERVEIHEMATQNGVMTMRPITGGLAIAPGQTVELKPGGLHVMFMGLNRPLAEGQSVTVTLEFETAGKIDINLAVGGLGARSAPAGEHHHH</sequence>
<protein>
    <recommendedName>
        <fullName evidence="2">YncI copper-binding domain-containing protein</fullName>
    </recommendedName>
</protein>
<dbReference type="Gene3D" id="2.60.40.1890">
    <property type="entry name" value="PCu(A)C copper chaperone"/>
    <property type="match status" value="1"/>
</dbReference>
<dbReference type="InterPro" id="IPR012533">
    <property type="entry name" value="YcnI-copper_dom"/>
</dbReference>
<dbReference type="InterPro" id="IPR038507">
    <property type="entry name" value="YcnI-like_sf"/>
</dbReference>
<dbReference type="EMBL" id="PZZL01000011">
    <property type="protein sequence ID" value="PTM51143.1"/>
    <property type="molecule type" value="Genomic_DNA"/>
</dbReference>
<dbReference type="AlphaFoldDB" id="A0A2T4YXR7"/>
<dbReference type="PANTHER" id="PTHR36302">
    <property type="entry name" value="BLR7088 PROTEIN"/>
    <property type="match status" value="1"/>
</dbReference>
<reference evidence="3 4" key="1">
    <citation type="submission" date="2018-04" db="EMBL/GenBank/DDBJ databases">
        <title>Genomic Encyclopedia of Archaeal and Bacterial Type Strains, Phase II (KMG-II): from individual species to whole genera.</title>
        <authorList>
            <person name="Goeker M."/>
        </authorList>
    </citation>
    <scope>NUCLEOTIDE SEQUENCE [LARGE SCALE GENOMIC DNA]</scope>
    <source>
        <strain evidence="3 4">DSM 25521</strain>
    </source>
</reference>
<dbReference type="PIRSF" id="PIRSF037139">
    <property type="entry name" value="UCP037139"/>
    <property type="match status" value="1"/>
</dbReference>
<dbReference type="InterPro" id="IPR036182">
    <property type="entry name" value="PCuAC_sf"/>
</dbReference>
<dbReference type="InterPro" id="IPR007410">
    <property type="entry name" value="LpqE-like"/>
</dbReference>
<feature type="signal peptide" evidence="1">
    <location>
        <begin position="1"/>
        <end position="20"/>
    </location>
</feature>
<feature type="domain" description="YncI copper-binding" evidence="2">
    <location>
        <begin position="21"/>
        <end position="165"/>
    </location>
</feature>
<keyword evidence="4" id="KW-1185">Reference proteome</keyword>
<dbReference type="Gene3D" id="2.60.40.2230">
    <property type="entry name" value="Uncharacterised protein YcnI-like PF07987, DUF1775"/>
    <property type="match status" value="1"/>
</dbReference>
<dbReference type="Proteomes" id="UP000241808">
    <property type="component" value="Unassembled WGS sequence"/>
</dbReference>
<dbReference type="Pfam" id="PF07987">
    <property type="entry name" value="DUF1775"/>
    <property type="match status" value="1"/>
</dbReference>
<dbReference type="PANTHER" id="PTHR36302:SF1">
    <property type="entry name" value="COPPER CHAPERONE PCU(A)C"/>
    <property type="match status" value="1"/>
</dbReference>
<dbReference type="SUPFAM" id="SSF110087">
    <property type="entry name" value="DR1885-like metal-binding protein"/>
    <property type="match status" value="1"/>
</dbReference>
<comment type="caution">
    <text evidence="3">The sequence shown here is derived from an EMBL/GenBank/DDBJ whole genome shotgun (WGS) entry which is preliminary data.</text>
</comment>